<dbReference type="Proteomes" id="UP000250321">
    <property type="component" value="Unassembled WGS sequence"/>
</dbReference>
<comment type="caution">
    <text evidence="1">The sequence shown here is derived from an EMBL/GenBank/DDBJ whole genome shotgun (WGS) entry which is preliminary data.</text>
</comment>
<gene>
    <name evidence="1" type="ORF">Pyn_31223</name>
</gene>
<organism evidence="1 2">
    <name type="scientific">Prunus yedoensis var. nudiflora</name>
    <dbReference type="NCBI Taxonomy" id="2094558"/>
    <lineage>
        <taxon>Eukaryota</taxon>
        <taxon>Viridiplantae</taxon>
        <taxon>Streptophyta</taxon>
        <taxon>Embryophyta</taxon>
        <taxon>Tracheophyta</taxon>
        <taxon>Spermatophyta</taxon>
        <taxon>Magnoliopsida</taxon>
        <taxon>eudicotyledons</taxon>
        <taxon>Gunneridae</taxon>
        <taxon>Pentapetalae</taxon>
        <taxon>rosids</taxon>
        <taxon>fabids</taxon>
        <taxon>Rosales</taxon>
        <taxon>Rosaceae</taxon>
        <taxon>Amygdaloideae</taxon>
        <taxon>Amygdaleae</taxon>
        <taxon>Prunus</taxon>
    </lineage>
</organism>
<keyword evidence="2" id="KW-1185">Reference proteome</keyword>
<dbReference type="STRING" id="2094558.A0A314ZM44"/>
<evidence type="ECO:0000313" key="2">
    <source>
        <dbReference type="Proteomes" id="UP000250321"/>
    </source>
</evidence>
<dbReference type="EMBL" id="PJQY01001393">
    <property type="protein sequence ID" value="PQQ03006.1"/>
    <property type="molecule type" value="Genomic_DNA"/>
</dbReference>
<dbReference type="AlphaFoldDB" id="A0A314ZM44"/>
<reference evidence="1 2" key="1">
    <citation type="submission" date="2018-02" db="EMBL/GenBank/DDBJ databases">
        <title>Draft genome of wild Prunus yedoensis var. nudiflora.</title>
        <authorList>
            <person name="Baek S."/>
            <person name="Kim J.-H."/>
            <person name="Choi K."/>
            <person name="Kim G.-B."/>
            <person name="Cho A."/>
            <person name="Jang H."/>
            <person name="Shin C.-H."/>
            <person name="Yu H.-J."/>
            <person name="Mun J.-H."/>
        </authorList>
    </citation>
    <scope>NUCLEOTIDE SEQUENCE [LARGE SCALE GENOMIC DNA]</scope>
    <source>
        <strain evidence="2">cv. Jeju island</strain>
        <tissue evidence="1">Leaf</tissue>
    </source>
</reference>
<protein>
    <submittedName>
        <fullName evidence="1">BZIP transcription factor 17 isoform X1</fullName>
    </submittedName>
</protein>
<dbReference type="OrthoDB" id="10585347at2759"/>
<name>A0A314ZM44_PRUYE</name>
<evidence type="ECO:0000313" key="1">
    <source>
        <dbReference type="EMBL" id="PQQ03006.1"/>
    </source>
</evidence>
<accession>A0A314ZM44</accession>
<sequence>MALPSAPDADHNSANLDHGDFKFNAELDGLAIPPLYPQFFSSDEGVATVPYETFMSDLGFGFGSDDNCDFELTFNDLDNLYLPSEADDFLILDQWRMQECCFMGSMS</sequence>
<proteinExistence type="predicted"/>